<name>A0ABU6ZNV2_9FABA</name>
<organism evidence="1 2">
    <name type="scientific">Stylosanthes scabra</name>
    <dbReference type="NCBI Taxonomy" id="79078"/>
    <lineage>
        <taxon>Eukaryota</taxon>
        <taxon>Viridiplantae</taxon>
        <taxon>Streptophyta</taxon>
        <taxon>Embryophyta</taxon>
        <taxon>Tracheophyta</taxon>
        <taxon>Spermatophyta</taxon>
        <taxon>Magnoliopsida</taxon>
        <taxon>eudicotyledons</taxon>
        <taxon>Gunneridae</taxon>
        <taxon>Pentapetalae</taxon>
        <taxon>rosids</taxon>
        <taxon>fabids</taxon>
        <taxon>Fabales</taxon>
        <taxon>Fabaceae</taxon>
        <taxon>Papilionoideae</taxon>
        <taxon>50 kb inversion clade</taxon>
        <taxon>dalbergioids sensu lato</taxon>
        <taxon>Dalbergieae</taxon>
        <taxon>Pterocarpus clade</taxon>
        <taxon>Stylosanthes</taxon>
    </lineage>
</organism>
<accession>A0ABU6ZNV2</accession>
<comment type="caution">
    <text evidence="1">The sequence shown here is derived from an EMBL/GenBank/DDBJ whole genome shotgun (WGS) entry which is preliminary data.</text>
</comment>
<keyword evidence="2" id="KW-1185">Reference proteome</keyword>
<dbReference type="EMBL" id="JASCZI010272842">
    <property type="protein sequence ID" value="MED6223634.1"/>
    <property type="molecule type" value="Genomic_DNA"/>
</dbReference>
<sequence>MDFTATFPSKNFSGSVETIGDALEGVENDFQLLPQSFTTLPLGRPLRICLVKNLVKKNPVGQKPD</sequence>
<protein>
    <submittedName>
        <fullName evidence="1">Uncharacterized protein</fullName>
    </submittedName>
</protein>
<proteinExistence type="predicted"/>
<dbReference type="Proteomes" id="UP001341840">
    <property type="component" value="Unassembled WGS sequence"/>
</dbReference>
<reference evidence="1 2" key="1">
    <citation type="journal article" date="2023" name="Plants (Basel)">
        <title>Bridging the Gap: Combining Genomics and Transcriptomics Approaches to Understand Stylosanthes scabra, an Orphan Legume from the Brazilian Caatinga.</title>
        <authorList>
            <person name="Ferreira-Neto J.R.C."/>
            <person name="da Silva M.D."/>
            <person name="Binneck E."/>
            <person name="de Melo N.F."/>
            <person name="da Silva R.H."/>
            <person name="de Melo A.L.T.M."/>
            <person name="Pandolfi V."/>
            <person name="Bustamante F.O."/>
            <person name="Brasileiro-Vidal A.C."/>
            <person name="Benko-Iseppon A.M."/>
        </authorList>
    </citation>
    <scope>NUCLEOTIDE SEQUENCE [LARGE SCALE GENOMIC DNA]</scope>
    <source>
        <tissue evidence="1">Leaves</tissue>
    </source>
</reference>
<evidence type="ECO:0000313" key="2">
    <source>
        <dbReference type="Proteomes" id="UP001341840"/>
    </source>
</evidence>
<evidence type="ECO:0000313" key="1">
    <source>
        <dbReference type="EMBL" id="MED6223634.1"/>
    </source>
</evidence>
<gene>
    <name evidence="1" type="ORF">PIB30_075944</name>
</gene>